<gene>
    <name evidence="4" type="ORF">E4U43_001890</name>
</gene>
<dbReference type="GO" id="GO:0003824">
    <property type="term" value="F:catalytic activity"/>
    <property type="evidence" value="ECO:0007669"/>
    <property type="project" value="InterPro"/>
</dbReference>
<dbReference type="Gene3D" id="3.40.50.12230">
    <property type="match status" value="1"/>
</dbReference>
<feature type="domain" description="Formyl transferase C-terminal" evidence="3">
    <location>
        <begin position="278"/>
        <end position="357"/>
    </location>
</feature>
<keyword evidence="5" id="KW-1185">Reference proteome</keyword>
<evidence type="ECO:0000256" key="1">
    <source>
        <dbReference type="RuleBase" id="RU003707"/>
    </source>
</evidence>
<dbReference type="InterPro" id="IPR036477">
    <property type="entry name" value="Formyl_transf_N_sf"/>
</dbReference>
<reference evidence="4" key="1">
    <citation type="journal article" date="2020" name="bioRxiv">
        <title>Whole genome comparisons of ergot fungi reveals the divergence and evolution of species within the genus Claviceps are the result of varying mechanisms driving genome evolution and host range expansion.</title>
        <authorList>
            <person name="Wyka S.A."/>
            <person name="Mondo S.J."/>
            <person name="Liu M."/>
            <person name="Dettman J."/>
            <person name="Nalam V."/>
            <person name="Broders K.D."/>
        </authorList>
    </citation>
    <scope>NUCLEOTIDE SEQUENCE</scope>
    <source>
        <strain evidence="4">CCC 602</strain>
    </source>
</reference>
<dbReference type="Gene3D" id="3.90.226.10">
    <property type="entry name" value="2-enoyl-CoA Hydratase, Chain A, domain 1"/>
    <property type="match status" value="1"/>
</dbReference>
<dbReference type="EMBL" id="SRPW01001631">
    <property type="protein sequence ID" value="KAG5999761.1"/>
    <property type="molecule type" value="Genomic_DNA"/>
</dbReference>
<evidence type="ECO:0000256" key="2">
    <source>
        <dbReference type="SAM" id="MobiDB-lite"/>
    </source>
</evidence>
<protein>
    <recommendedName>
        <fullName evidence="3">Formyl transferase C-terminal domain-containing protein</fullName>
    </recommendedName>
</protein>
<dbReference type="InterPro" id="IPR001753">
    <property type="entry name" value="Enoyl-CoA_hydra/iso"/>
</dbReference>
<evidence type="ECO:0000313" key="4">
    <source>
        <dbReference type="EMBL" id="KAG5999761.1"/>
    </source>
</evidence>
<feature type="compositionally biased region" description="Low complexity" evidence="2">
    <location>
        <begin position="674"/>
        <end position="699"/>
    </location>
</feature>
<dbReference type="OrthoDB" id="5126881at2759"/>
<sequence length="887" mass="96214">HPATATAMKILFFCTAHNSLSQRLYLVLSRQHSVTVEYALSAKSMIEAAHLVQPDLIICPFLTSLVPQHVYETYLTLIVHPGPPGDAGPSAIDWLLMGDDGSEPDNQLLLDDLDNRLNPLGRSHWGVTVLQATEEFDAGPVWAFDQFAVNINDTSLTKSSLYRGPVTRAAISATLAAVERIEAAVAAVSASAAAAPAAGVHASPPSPPSTPTGDGTDRKTATTTTTTTGNGGIGITPALTAHADFATFSVTSSQPFLGGTTRHRPLLKAAQRDFDVKTHVASSISRRIRSADSQPGCLSGLFGRKLYLYGGMIENPTLLSCTGQFIPPGSVVAVRDEAVCIATCDNKGVWITHIRQVKTKSDLALWPKVPAASGLRQLGLMPISGRASCFDSLLPQAASSQWSRSYHSTFQDIWVDFVSNGDDDDDDADNDNVDGRRRRRCRFAYLYFDFYNGAMSTDQCRRMVQCLDYILATASDPKETLPLAAVVLMGGDSYFSNGIHLNVIEAAADPALESWYNINAINDVVQKMLLDFPARGITTVAAIRGNAAAGGVALATACDLVVAGPDVVLNPAYRGLGLYGSEYHSISYPGRCGAYGARTALRSMTPLSAHDARDMGLVDHVFGHPHQHQHHHHNQQYQLSSSESLDASIRRYVEHLVSSSPVHHHQQQHQRAESTSSTSSRSSRLSQPSRLSQLSQLTQSPPPPAAAASSCPPRIGAWKQNVDTSPAALALARATELGQMSMDFWSARSERYHSRRSDFVRKAKPASTPLRFATHRRGPGMLDEEEQDEFDSIEWFVNKSKRTLTRDMSDKMIRLIHEFRNTCDVRDERSVLGAGAGAGSGGGSRNSVVKMAVPLRRDATMPLQPSTPIFSCYYGAYQIFPMLVSRQ</sequence>
<proteinExistence type="inferred from homology"/>
<evidence type="ECO:0000259" key="3">
    <source>
        <dbReference type="Pfam" id="PF02911"/>
    </source>
</evidence>
<dbReference type="CDD" id="cd08650">
    <property type="entry name" value="FMT_core_HypX_N"/>
    <property type="match status" value="1"/>
</dbReference>
<dbReference type="InterPro" id="IPR029045">
    <property type="entry name" value="ClpP/crotonase-like_dom_sf"/>
</dbReference>
<feature type="non-terminal residue" evidence="4">
    <location>
        <position position="887"/>
    </location>
</feature>
<comment type="similarity">
    <text evidence="1">Belongs to the enoyl-CoA hydratase/isomerase family.</text>
</comment>
<dbReference type="PROSITE" id="PS00166">
    <property type="entry name" value="ENOYL_COA_HYDRATASE"/>
    <property type="match status" value="1"/>
</dbReference>
<dbReference type="Pfam" id="PF02911">
    <property type="entry name" value="Formyl_trans_C"/>
    <property type="match status" value="1"/>
</dbReference>
<dbReference type="InterPro" id="IPR005793">
    <property type="entry name" value="Formyl_trans_C"/>
</dbReference>
<evidence type="ECO:0000313" key="5">
    <source>
        <dbReference type="Proteomes" id="UP000748025"/>
    </source>
</evidence>
<name>A0A9P7N9J1_9HYPO</name>
<dbReference type="PANTHER" id="PTHR43388:SF1">
    <property type="entry name" value="HYDROGENASE MATURATION FACTOR HOXX"/>
    <property type="match status" value="1"/>
</dbReference>
<feature type="region of interest" description="Disordered" evidence="2">
    <location>
        <begin position="658"/>
        <end position="712"/>
    </location>
</feature>
<accession>A0A9P7N9J1</accession>
<dbReference type="Pfam" id="PF00378">
    <property type="entry name" value="ECH_1"/>
    <property type="match status" value="1"/>
</dbReference>
<dbReference type="CDD" id="cd06558">
    <property type="entry name" value="crotonase-like"/>
    <property type="match status" value="1"/>
</dbReference>
<dbReference type="SUPFAM" id="SSF52096">
    <property type="entry name" value="ClpP/crotonase"/>
    <property type="match status" value="1"/>
</dbReference>
<organism evidence="4 5">
    <name type="scientific">Claviceps pusilla</name>
    <dbReference type="NCBI Taxonomy" id="123648"/>
    <lineage>
        <taxon>Eukaryota</taxon>
        <taxon>Fungi</taxon>
        <taxon>Dikarya</taxon>
        <taxon>Ascomycota</taxon>
        <taxon>Pezizomycotina</taxon>
        <taxon>Sordariomycetes</taxon>
        <taxon>Hypocreomycetidae</taxon>
        <taxon>Hypocreales</taxon>
        <taxon>Clavicipitaceae</taxon>
        <taxon>Claviceps</taxon>
    </lineage>
</organism>
<dbReference type="InterPro" id="IPR047180">
    <property type="entry name" value="HoxX-like"/>
</dbReference>
<dbReference type="PANTHER" id="PTHR43388">
    <property type="entry name" value="HYDROGENASE MATURATION FACTOR HOXX"/>
    <property type="match status" value="1"/>
</dbReference>
<dbReference type="InterPro" id="IPR018376">
    <property type="entry name" value="Enoyl-CoA_hyd/isom_CS"/>
</dbReference>
<comment type="caution">
    <text evidence="4">The sequence shown here is derived from an EMBL/GenBank/DDBJ whole genome shotgun (WGS) entry which is preliminary data.</text>
</comment>
<dbReference type="Proteomes" id="UP000748025">
    <property type="component" value="Unassembled WGS sequence"/>
</dbReference>
<dbReference type="AlphaFoldDB" id="A0A9P7N9J1"/>
<feature type="region of interest" description="Disordered" evidence="2">
    <location>
        <begin position="196"/>
        <end position="233"/>
    </location>
</feature>
<dbReference type="SUPFAM" id="SSF53328">
    <property type="entry name" value="Formyltransferase"/>
    <property type="match status" value="1"/>
</dbReference>